<feature type="region of interest" description="Disordered" evidence="1">
    <location>
        <begin position="163"/>
        <end position="230"/>
    </location>
</feature>
<dbReference type="InParanoid" id="B4KDX7"/>
<protein>
    <submittedName>
        <fullName evidence="3">Uncharacterized protein</fullName>
    </submittedName>
</protein>
<feature type="compositionally biased region" description="Basic and acidic residues" evidence="1">
    <location>
        <begin position="163"/>
        <end position="172"/>
    </location>
</feature>
<evidence type="ECO:0000313" key="4">
    <source>
        <dbReference type="Proteomes" id="UP000009192"/>
    </source>
</evidence>
<evidence type="ECO:0000256" key="1">
    <source>
        <dbReference type="SAM" id="MobiDB-lite"/>
    </source>
</evidence>
<sequence>MASHNVHGDINDLEMIRLTTLLCLGLILVVIISAKKHNYDDVGRTISIEIPGRSTSKGRRQDESGYFSPPSYHYSPYPSCYCPPGPPGPPGPASPPGIPGRPGIPGQPGVQGPMGLKGEPGPSGQPGAMGQKGTMGDRGPPGISCRRRRRDYNAQILTLTENIDVKSPESTKELPILKGDPGLGDEREQPNRSTSDQQLSDDHPELLDLSGDKDLGAIDEAYQSAGSRESRATCVKLCDEKYGTFI</sequence>
<dbReference type="OrthoDB" id="10037288at2759"/>
<name>B4KDX7_DROMO</name>
<dbReference type="PANTHER" id="PTHR24637">
    <property type="entry name" value="COLLAGEN"/>
    <property type="match status" value="1"/>
</dbReference>
<feature type="compositionally biased region" description="Pro residues" evidence="1">
    <location>
        <begin position="88"/>
        <end position="99"/>
    </location>
</feature>
<evidence type="ECO:0000256" key="2">
    <source>
        <dbReference type="SAM" id="Phobius"/>
    </source>
</evidence>
<keyword evidence="4" id="KW-1185">Reference proteome</keyword>
<organism evidence="3 4">
    <name type="scientific">Drosophila mojavensis</name>
    <name type="common">Fruit fly</name>
    <dbReference type="NCBI Taxonomy" id="7230"/>
    <lineage>
        <taxon>Eukaryota</taxon>
        <taxon>Metazoa</taxon>
        <taxon>Ecdysozoa</taxon>
        <taxon>Arthropoda</taxon>
        <taxon>Hexapoda</taxon>
        <taxon>Insecta</taxon>
        <taxon>Pterygota</taxon>
        <taxon>Neoptera</taxon>
        <taxon>Endopterygota</taxon>
        <taxon>Diptera</taxon>
        <taxon>Brachycera</taxon>
        <taxon>Muscomorpha</taxon>
        <taxon>Ephydroidea</taxon>
        <taxon>Drosophilidae</taxon>
        <taxon>Drosophila</taxon>
    </lineage>
</organism>
<dbReference type="eggNOG" id="ENOG502QQKQ">
    <property type="taxonomic scope" value="Eukaryota"/>
</dbReference>
<feature type="region of interest" description="Disordered" evidence="1">
    <location>
        <begin position="88"/>
        <end position="147"/>
    </location>
</feature>
<keyword evidence="2" id="KW-0472">Membrane</keyword>
<keyword evidence="2" id="KW-0812">Transmembrane</keyword>
<keyword evidence="2" id="KW-1133">Transmembrane helix</keyword>
<dbReference type="InterPro" id="IPR008160">
    <property type="entry name" value="Collagen"/>
</dbReference>
<gene>
    <name evidence="3" type="primary">Dmoj\GI10277</name>
    <name evidence="3" type="ORF">Dmoj_GI10277</name>
</gene>
<dbReference type="EMBL" id="CH933806">
    <property type="protein sequence ID" value="EDW15998.1"/>
    <property type="molecule type" value="Genomic_DNA"/>
</dbReference>
<accession>B4KDX7</accession>
<proteinExistence type="predicted"/>
<dbReference type="PANTHER" id="PTHR24637:SF421">
    <property type="entry name" value="CUTICLE COLLAGEN DPY-2"/>
    <property type="match status" value="1"/>
</dbReference>
<evidence type="ECO:0000313" key="3">
    <source>
        <dbReference type="EMBL" id="EDW15998.1"/>
    </source>
</evidence>
<dbReference type="Proteomes" id="UP000009192">
    <property type="component" value="Unassembled WGS sequence"/>
</dbReference>
<dbReference type="KEGG" id="dmo:Dmoj_GI10277"/>
<reference evidence="3 4" key="1">
    <citation type="journal article" date="2007" name="Nature">
        <title>Evolution of genes and genomes on the Drosophila phylogeny.</title>
        <authorList>
            <consortium name="Drosophila 12 Genomes Consortium"/>
            <person name="Clark A.G."/>
            <person name="Eisen M.B."/>
            <person name="Smith D.R."/>
            <person name="Bergman C.M."/>
            <person name="Oliver B."/>
            <person name="Markow T.A."/>
            <person name="Kaufman T.C."/>
            <person name="Kellis M."/>
            <person name="Gelbart W."/>
            <person name="Iyer V.N."/>
            <person name="Pollard D.A."/>
            <person name="Sackton T.B."/>
            <person name="Larracuente A.M."/>
            <person name="Singh N.D."/>
            <person name="Abad J.P."/>
            <person name="Abt D.N."/>
            <person name="Adryan B."/>
            <person name="Aguade M."/>
            <person name="Akashi H."/>
            <person name="Anderson W.W."/>
            <person name="Aquadro C.F."/>
            <person name="Ardell D.H."/>
            <person name="Arguello R."/>
            <person name="Artieri C.G."/>
            <person name="Barbash D.A."/>
            <person name="Barker D."/>
            <person name="Barsanti P."/>
            <person name="Batterham P."/>
            <person name="Batzoglou S."/>
            <person name="Begun D."/>
            <person name="Bhutkar A."/>
            <person name="Blanco E."/>
            <person name="Bosak S.A."/>
            <person name="Bradley R.K."/>
            <person name="Brand A.D."/>
            <person name="Brent M.R."/>
            <person name="Brooks A.N."/>
            <person name="Brown R.H."/>
            <person name="Butlin R.K."/>
            <person name="Caggese C."/>
            <person name="Calvi B.R."/>
            <person name="Bernardo de Carvalho A."/>
            <person name="Caspi A."/>
            <person name="Castrezana S."/>
            <person name="Celniker S.E."/>
            <person name="Chang J.L."/>
            <person name="Chapple C."/>
            <person name="Chatterji S."/>
            <person name="Chinwalla A."/>
            <person name="Civetta A."/>
            <person name="Clifton S.W."/>
            <person name="Comeron J.M."/>
            <person name="Costello J.C."/>
            <person name="Coyne J.A."/>
            <person name="Daub J."/>
            <person name="David R.G."/>
            <person name="Delcher A.L."/>
            <person name="Delehaunty K."/>
            <person name="Do C.B."/>
            <person name="Ebling H."/>
            <person name="Edwards K."/>
            <person name="Eickbush T."/>
            <person name="Evans J.D."/>
            <person name="Filipski A."/>
            <person name="Findeiss S."/>
            <person name="Freyhult E."/>
            <person name="Fulton L."/>
            <person name="Fulton R."/>
            <person name="Garcia A.C."/>
            <person name="Gardiner A."/>
            <person name="Garfield D.A."/>
            <person name="Garvin B.E."/>
            <person name="Gibson G."/>
            <person name="Gilbert D."/>
            <person name="Gnerre S."/>
            <person name="Godfrey J."/>
            <person name="Good R."/>
            <person name="Gotea V."/>
            <person name="Gravely B."/>
            <person name="Greenberg A.J."/>
            <person name="Griffiths-Jones S."/>
            <person name="Gross S."/>
            <person name="Guigo R."/>
            <person name="Gustafson E.A."/>
            <person name="Haerty W."/>
            <person name="Hahn M.W."/>
            <person name="Halligan D.L."/>
            <person name="Halpern A.L."/>
            <person name="Halter G.M."/>
            <person name="Han M.V."/>
            <person name="Heger A."/>
            <person name="Hillier L."/>
            <person name="Hinrichs A.S."/>
            <person name="Holmes I."/>
            <person name="Hoskins R.A."/>
            <person name="Hubisz M.J."/>
            <person name="Hultmark D."/>
            <person name="Huntley M.A."/>
            <person name="Jaffe D.B."/>
            <person name="Jagadeeshan S."/>
            <person name="Jeck W.R."/>
            <person name="Johnson J."/>
            <person name="Jones C.D."/>
            <person name="Jordan W.C."/>
            <person name="Karpen G.H."/>
            <person name="Kataoka E."/>
            <person name="Keightley P.D."/>
            <person name="Kheradpour P."/>
            <person name="Kirkness E.F."/>
            <person name="Koerich L.B."/>
            <person name="Kristiansen K."/>
            <person name="Kudrna D."/>
            <person name="Kulathinal R.J."/>
            <person name="Kumar S."/>
            <person name="Kwok R."/>
            <person name="Lander E."/>
            <person name="Langley C.H."/>
            <person name="Lapoint R."/>
            <person name="Lazzaro B.P."/>
            <person name="Lee S.J."/>
            <person name="Levesque L."/>
            <person name="Li R."/>
            <person name="Lin C.F."/>
            <person name="Lin M.F."/>
            <person name="Lindblad-Toh K."/>
            <person name="Llopart A."/>
            <person name="Long M."/>
            <person name="Low L."/>
            <person name="Lozovsky E."/>
            <person name="Lu J."/>
            <person name="Luo M."/>
            <person name="Machado C.A."/>
            <person name="Makalowski W."/>
            <person name="Marzo M."/>
            <person name="Matsuda M."/>
            <person name="Matzkin L."/>
            <person name="McAllister B."/>
            <person name="McBride C.S."/>
            <person name="McKernan B."/>
            <person name="McKernan K."/>
            <person name="Mendez-Lago M."/>
            <person name="Minx P."/>
            <person name="Mollenhauer M.U."/>
            <person name="Montooth K."/>
            <person name="Mount S.M."/>
            <person name="Mu X."/>
            <person name="Myers E."/>
            <person name="Negre B."/>
            <person name="Newfeld S."/>
            <person name="Nielsen R."/>
            <person name="Noor M.A."/>
            <person name="O'Grady P."/>
            <person name="Pachter L."/>
            <person name="Papaceit M."/>
            <person name="Parisi M.J."/>
            <person name="Parisi M."/>
            <person name="Parts L."/>
            <person name="Pedersen J.S."/>
            <person name="Pesole G."/>
            <person name="Phillippy A.M."/>
            <person name="Ponting C.P."/>
            <person name="Pop M."/>
            <person name="Porcelli D."/>
            <person name="Powell J.R."/>
            <person name="Prohaska S."/>
            <person name="Pruitt K."/>
            <person name="Puig M."/>
            <person name="Quesneville H."/>
            <person name="Ram K.R."/>
            <person name="Rand D."/>
            <person name="Rasmussen M.D."/>
            <person name="Reed L.K."/>
            <person name="Reenan R."/>
            <person name="Reily A."/>
            <person name="Remington K.A."/>
            <person name="Rieger T.T."/>
            <person name="Ritchie M.G."/>
            <person name="Robin C."/>
            <person name="Rogers Y.H."/>
            <person name="Rohde C."/>
            <person name="Rozas J."/>
            <person name="Rubenfield M.J."/>
            <person name="Ruiz A."/>
            <person name="Russo S."/>
            <person name="Salzberg S.L."/>
            <person name="Sanchez-Gracia A."/>
            <person name="Saranga D.J."/>
            <person name="Sato H."/>
            <person name="Schaeffer S.W."/>
            <person name="Schatz M.C."/>
            <person name="Schlenke T."/>
            <person name="Schwartz R."/>
            <person name="Segarra C."/>
            <person name="Singh R.S."/>
            <person name="Sirot L."/>
            <person name="Sirota M."/>
            <person name="Sisneros N.B."/>
            <person name="Smith C.D."/>
            <person name="Smith T.F."/>
            <person name="Spieth J."/>
            <person name="Stage D.E."/>
            <person name="Stark A."/>
            <person name="Stephan W."/>
            <person name="Strausberg R.L."/>
            <person name="Strempel S."/>
            <person name="Sturgill D."/>
            <person name="Sutton G."/>
            <person name="Sutton G.G."/>
            <person name="Tao W."/>
            <person name="Teichmann S."/>
            <person name="Tobari Y.N."/>
            <person name="Tomimura Y."/>
            <person name="Tsolas J.M."/>
            <person name="Valente V.L."/>
            <person name="Venter E."/>
            <person name="Venter J.C."/>
            <person name="Vicario S."/>
            <person name="Vieira F.G."/>
            <person name="Vilella A.J."/>
            <person name="Villasante A."/>
            <person name="Walenz B."/>
            <person name="Wang J."/>
            <person name="Wasserman M."/>
            <person name="Watts T."/>
            <person name="Wilson D."/>
            <person name="Wilson R.K."/>
            <person name="Wing R.A."/>
            <person name="Wolfner M.F."/>
            <person name="Wong A."/>
            <person name="Wong G.K."/>
            <person name="Wu C.I."/>
            <person name="Wu G."/>
            <person name="Yamamoto D."/>
            <person name="Yang H.P."/>
            <person name="Yang S.P."/>
            <person name="Yorke J.A."/>
            <person name="Yoshida K."/>
            <person name="Zdobnov E."/>
            <person name="Zhang P."/>
            <person name="Zhang Y."/>
            <person name="Zimin A.V."/>
            <person name="Baldwin J."/>
            <person name="Abdouelleil A."/>
            <person name="Abdulkadir J."/>
            <person name="Abebe A."/>
            <person name="Abera B."/>
            <person name="Abreu J."/>
            <person name="Acer S.C."/>
            <person name="Aftuck L."/>
            <person name="Alexander A."/>
            <person name="An P."/>
            <person name="Anderson E."/>
            <person name="Anderson S."/>
            <person name="Arachi H."/>
            <person name="Azer M."/>
            <person name="Bachantsang P."/>
            <person name="Barry A."/>
            <person name="Bayul T."/>
            <person name="Berlin A."/>
            <person name="Bessette D."/>
            <person name="Bloom T."/>
            <person name="Blye J."/>
            <person name="Boguslavskiy L."/>
            <person name="Bonnet C."/>
            <person name="Boukhgalter B."/>
            <person name="Bourzgui I."/>
            <person name="Brown A."/>
            <person name="Cahill P."/>
            <person name="Channer S."/>
            <person name="Cheshatsang Y."/>
            <person name="Chuda L."/>
            <person name="Citroen M."/>
            <person name="Collymore A."/>
            <person name="Cooke P."/>
            <person name="Costello M."/>
            <person name="D'Aco K."/>
            <person name="Daza R."/>
            <person name="De Haan G."/>
            <person name="DeGray S."/>
            <person name="DeMaso C."/>
            <person name="Dhargay N."/>
            <person name="Dooley K."/>
            <person name="Dooley E."/>
            <person name="Doricent M."/>
            <person name="Dorje P."/>
            <person name="Dorjee K."/>
            <person name="Dupes A."/>
            <person name="Elong R."/>
            <person name="Falk J."/>
            <person name="Farina A."/>
            <person name="Faro S."/>
            <person name="Ferguson D."/>
            <person name="Fisher S."/>
            <person name="Foley C.D."/>
            <person name="Franke A."/>
            <person name="Friedrich D."/>
            <person name="Gadbois L."/>
            <person name="Gearin G."/>
            <person name="Gearin C.R."/>
            <person name="Giannoukos G."/>
            <person name="Goode T."/>
            <person name="Graham J."/>
            <person name="Grandbois E."/>
            <person name="Grewal S."/>
            <person name="Gyaltsen K."/>
            <person name="Hafez N."/>
            <person name="Hagos B."/>
            <person name="Hall J."/>
            <person name="Henson C."/>
            <person name="Hollinger A."/>
            <person name="Honan T."/>
            <person name="Huard M.D."/>
            <person name="Hughes L."/>
            <person name="Hurhula B."/>
            <person name="Husby M.E."/>
            <person name="Kamat A."/>
            <person name="Kanga B."/>
            <person name="Kashin S."/>
            <person name="Khazanovich D."/>
            <person name="Kisner P."/>
            <person name="Lance K."/>
            <person name="Lara M."/>
            <person name="Lee W."/>
            <person name="Lennon N."/>
            <person name="Letendre F."/>
            <person name="LeVine R."/>
            <person name="Lipovsky A."/>
            <person name="Liu X."/>
            <person name="Liu J."/>
            <person name="Liu S."/>
            <person name="Lokyitsang T."/>
            <person name="Lokyitsang Y."/>
            <person name="Lubonja R."/>
            <person name="Lui A."/>
            <person name="MacDonald P."/>
            <person name="Magnisalis V."/>
            <person name="Maru K."/>
            <person name="Matthews C."/>
            <person name="McCusker W."/>
            <person name="McDonough S."/>
            <person name="Mehta T."/>
            <person name="Meldrim J."/>
            <person name="Meneus L."/>
            <person name="Mihai O."/>
            <person name="Mihalev A."/>
            <person name="Mihova T."/>
            <person name="Mittelman R."/>
            <person name="Mlenga V."/>
            <person name="Montmayeur A."/>
            <person name="Mulrain L."/>
            <person name="Navidi A."/>
            <person name="Naylor J."/>
            <person name="Negash T."/>
            <person name="Nguyen T."/>
            <person name="Nguyen N."/>
            <person name="Nicol R."/>
            <person name="Norbu C."/>
            <person name="Norbu N."/>
            <person name="Novod N."/>
            <person name="O'Neill B."/>
            <person name="Osman S."/>
            <person name="Markiewicz E."/>
            <person name="Oyono O.L."/>
            <person name="Patti C."/>
            <person name="Phunkhang P."/>
            <person name="Pierre F."/>
            <person name="Priest M."/>
            <person name="Raghuraman S."/>
            <person name="Rege F."/>
            <person name="Reyes R."/>
            <person name="Rise C."/>
            <person name="Rogov P."/>
            <person name="Ross K."/>
            <person name="Ryan E."/>
            <person name="Settipalli S."/>
            <person name="Shea T."/>
            <person name="Sherpa N."/>
            <person name="Shi L."/>
            <person name="Shih D."/>
            <person name="Sparrow T."/>
            <person name="Spaulding J."/>
            <person name="Stalker J."/>
            <person name="Stange-Thomann N."/>
            <person name="Stavropoulos S."/>
            <person name="Stone C."/>
            <person name="Strader C."/>
            <person name="Tesfaye S."/>
            <person name="Thomson T."/>
            <person name="Thoulutsang Y."/>
            <person name="Thoulutsang D."/>
            <person name="Topham K."/>
            <person name="Topping I."/>
            <person name="Tsamla T."/>
            <person name="Vassiliev H."/>
            <person name="Vo A."/>
            <person name="Wangchuk T."/>
            <person name="Wangdi T."/>
            <person name="Weiand M."/>
            <person name="Wilkinson J."/>
            <person name="Wilson A."/>
            <person name="Yadav S."/>
            <person name="Young G."/>
            <person name="Yu Q."/>
            <person name="Zembek L."/>
            <person name="Zhong D."/>
            <person name="Zimmer A."/>
            <person name="Zwirko Z."/>
            <person name="Jaffe D.B."/>
            <person name="Alvarez P."/>
            <person name="Brockman W."/>
            <person name="Butler J."/>
            <person name="Chin C."/>
            <person name="Gnerre S."/>
            <person name="Grabherr M."/>
            <person name="Kleber M."/>
            <person name="Mauceli E."/>
            <person name="MacCallum I."/>
        </authorList>
    </citation>
    <scope>NUCLEOTIDE SEQUENCE [LARGE SCALE GENOMIC DNA]</scope>
    <source>
        <strain evidence="4">Tucson 15081-1352.22</strain>
    </source>
</reference>
<feature type="transmembrane region" description="Helical" evidence="2">
    <location>
        <begin position="15"/>
        <end position="34"/>
    </location>
</feature>
<dbReference type="AlphaFoldDB" id="B4KDX7"/>
<dbReference type="HOGENOM" id="CLU_1130102_0_0_1"/>
<dbReference type="Pfam" id="PF01391">
    <property type="entry name" value="Collagen"/>
    <property type="match status" value="1"/>
</dbReference>
<dbReference type="OMA" id="EREQPNR"/>
<feature type="compositionally biased region" description="Basic and acidic residues" evidence="1">
    <location>
        <begin position="200"/>
        <end position="216"/>
    </location>
</feature>